<comment type="caution">
    <text evidence="2">The sequence shown here is derived from an EMBL/GenBank/DDBJ whole genome shotgun (WGS) entry which is preliminary data.</text>
</comment>
<gene>
    <name evidence="2" type="ORF">BAE44_0016219</name>
</gene>
<reference evidence="2 3" key="1">
    <citation type="submission" date="2016-09" db="EMBL/GenBank/DDBJ databases">
        <title>The draft genome of Dichanthelium oligosanthes: A C3 panicoid grass species.</title>
        <authorList>
            <person name="Studer A.J."/>
            <person name="Schnable J.C."/>
            <person name="Brutnell T.P."/>
        </authorList>
    </citation>
    <scope>NUCLEOTIDE SEQUENCE [LARGE SCALE GENOMIC DNA]</scope>
    <source>
        <strain evidence="3">cv. Kellogg 1175</strain>
        <tissue evidence="2">Leaf</tissue>
    </source>
</reference>
<accession>A0A1E5VC85</accession>
<evidence type="ECO:0000256" key="1">
    <source>
        <dbReference type="SAM" id="MobiDB-lite"/>
    </source>
</evidence>
<protein>
    <submittedName>
        <fullName evidence="2">Uncharacterized protein</fullName>
    </submittedName>
</protein>
<feature type="compositionally biased region" description="Basic and acidic residues" evidence="1">
    <location>
        <begin position="1"/>
        <end position="14"/>
    </location>
</feature>
<organism evidence="2 3">
    <name type="scientific">Dichanthelium oligosanthes</name>
    <dbReference type="NCBI Taxonomy" id="888268"/>
    <lineage>
        <taxon>Eukaryota</taxon>
        <taxon>Viridiplantae</taxon>
        <taxon>Streptophyta</taxon>
        <taxon>Embryophyta</taxon>
        <taxon>Tracheophyta</taxon>
        <taxon>Spermatophyta</taxon>
        <taxon>Magnoliopsida</taxon>
        <taxon>Liliopsida</taxon>
        <taxon>Poales</taxon>
        <taxon>Poaceae</taxon>
        <taxon>PACMAD clade</taxon>
        <taxon>Panicoideae</taxon>
        <taxon>Panicodae</taxon>
        <taxon>Paniceae</taxon>
        <taxon>Dichantheliinae</taxon>
        <taxon>Dichanthelium</taxon>
    </lineage>
</organism>
<evidence type="ECO:0000313" key="2">
    <source>
        <dbReference type="EMBL" id="OEL22763.1"/>
    </source>
</evidence>
<keyword evidence="3" id="KW-1185">Reference proteome</keyword>
<evidence type="ECO:0000313" key="3">
    <source>
        <dbReference type="Proteomes" id="UP000095767"/>
    </source>
</evidence>
<proteinExistence type="predicted"/>
<name>A0A1E5VC85_9POAL</name>
<feature type="region of interest" description="Disordered" evidence="1">
    <location>
        <begin position="1"/>
        <end position="74"/>
    </location>
</feature>
<feature type="compositionally biased region" description="Basic and acidic residues" evidence="1">
    <location>
        <begin position="22"/>
        <end position="33"/>
    </location>
</feature>
<dbReference type="EMBL" id="LWDX02044494">
    <property type="protein sequence ID" value="OEL22763.1"/>
    <property type="molecule type" value="Genomic_DNA"/>
</dbReference>
<dbReference type="Proteomes" id="UP000095767">
    <property type="component" value="Unassembled WGS sequence"/>
</dbReference>
<sequence length="74" mass="7592">MKSLEAKEKEKAKDAAGGGAEANKRPTAEDDKATGGGSWASGKNVHPCAGTVTPPTTPNGGRWNSVMISRIAQL</sequence>
<dbReference type="AlphaFoldDB" id="A0A1E5VC85"/>